<feature type="compositionally biased region" description="Polar residues" evidence="2">
    <location>
        <begin position="1175"/>
        <end position="1189"/>
    </location>
</feature>
<keyword evidence="4" id="KW-1185">Reference proteome</keyword>
<dbReference type="OrthoDB" id="1939715at2759"/>
<feature type="compositionally biased region" description="Polar residues" evidence="2">
    <location>
        <begin position="213"/>
        <end position="227"/>
    </location>
</feature>
<name>A0A5J9WQX1_9POAL</name>
<feature type="compositionally biased region" description="Polar residues" evidence="2">
    <location>
        <begin position="238"/>
        <end position="270"/>
    </location>
</feature>
<feature type="compositionally biased region" description="Polar residues" evidence="2">
    <location>
        <begin position="1386"/>
        <end position="1395"/>
    </location>
</feature>
<evidence type="ECO:0000256" key="2">
    <source>
        <dbReference type="SAM" id="MobiDB-lite"/>
    </source>
</evidence>
<dbReference type="PANTHER" id="PTHR34805:SF1">
    <property type="entry name" value="PROTEIN MODIFIER OF SNC1 1"/>
    <property type="match status" value="1"/>
</dbReference>
<protein>
    <submittedName>
        <fullName evidence="3">Uncharacterized protein</fullName>
    </submittedName>
</protein>
<feature type="region of interest" description="Disordered" evidence="2">
    <location>
        <begin position="926"/>
        <end position="954"/>
    </location>
</feature>
<comment type="caution">
    <text evidence="3">The sequence shown here is derived from an EMBL/GenBank/DDBJ whole genome shotgun (WGS) entry which is preliminary data.</text>
</comment>
<feature type="region of interest" description="Disordered" evidence="2">
    <location>
        <begin position="1139"/>
        <end position="1575"/>
    </location>
</feature>
<feature type="region of interest" description="Disordered" evidence="2">
    <location>
        <begin position="872"/>
        <end position="891"/>
    </location>
</feature>
<feature type="compositionally biased region" description="Polar residues" evidence="2">
    <location>
        <begin position="1407"/>
        <end position="1431"/>
    </location>
</feature>
<feature type="region of interest" description="Disordered" evidence="2">
    <location>
        <begin position="616"/>
        <end position="640"/>
    </location>
</feature>
<feature type="compositionally biased region" description="Polar residues" evidence="2">
    <location>
        <begin position="186"/>
        <end position="202"/>
    </location>
</feature>
<dbReference type="PANTHER" id="PTHR34805">
    <property type="entry name" value="PROTEIN MODIFIER OF SNC1 1"/>
    <property type="match status" value="1"/>
</dbReference>
<feature type="region of interest" description="Disordered" evidence="2">
    <location>
        <begin position="699"/>
        <end position="789"/>
    </location>
</feature>
<gene>
    <name evidence="3" type="ORF">EJB05_01036</name>
</gene>
<reference evidence="3 4" key="1">
    <citation type="journal article" date="2019" name="Sci. Rep.">
        <title>A high-quality genome of Eragrostis curvula grass provides insights into Poaceae evolution and supports new strategies to enhance forage quality.</title>
        <authorList>
            <person name="Carballo J."/>
            <person name="Santos B.A.C.M."/>
            <person name="Zappacosta D."/>
            <person name="Garbus I."/>
            <person name="Selva J.P."/>
            <person name="Gallo C.A."/>
            <person name="Diaz A."/>
            <person name="Albertini E."/>
            <person name="Caccamo M."/>
            <person name="Echenique V."/>
        </authorList>
    </citation>
    <scope>NUCLEOTIDE SEQUENCE [LARGE SCALE GENOMIC DNA]</scope>
    <source>
        <strain evidence="4">cv. Victoria</strain>
        <tissue evidence="3">Leaf</tissue>
    </source>
</reference>
<feature type="compositionally biased region" description="Low complexity" evidence="2">
    <location>
        <begin position="339"/>
        <end position="348"/>
    </location>
</feature>
<feature type="compositionally biased region" description="Basic residues" evidence="2">
    <location>
        <begin position="1471"/>
        <end position="1487"/>
    </location>
</feature>
<feature type="compositionally biased region" description="Basic and acidic residues" evidence="2">
    <location>
        <begin position="1213"/>
        <end position="1223"/>
    </location>
</feature>
<feature type="compositionally biased region" description="Basic and acidic residues" evidence="2">
    <location>
        <begin position="1254"/>
        <end position="1263"/>
    </location>
</feature>
<feature type="compositionally biased region" description="Polar residues" evidence="2">
    <location>
        <begin position="99"/>
        <end position="127"/>
    </location>
</feature>
<feature type="compositionally biased region" description="Basic residues" evidence="2">
    <location>
        <begin position="998"/>
        <end position="1007"/>
    </location>
</feature>
<sequence>MASSLLTTDRSWANGIRSSAGVVLLSTCAIKLFSLLNVFEVLSVLAVGRIRWAAPARKSGMTVLGKVPKPINLPSQRLENHGLDPNLEIVPKGTLTWGKPTQTTPNAWGSSSILSTKNDGSSSSPSHLNGRPSSGGGSRPSTAGSESVGSPNAWGPNSRPSSASGTFPSPHLPVSTNRPRSAETRPGSSQLSRFADNASENAKVSIRTIDRPGSSSHGHGFTLSTGDFPTLGSDKCSDSNSQRGHSSKGRPTSSSGKEASQNEQPKSLTTGPGEVISPPSNQTVDILKTDQQHAPFPATSLPNEGQQPQPYPPNFRMPAPQFDSWRAPPGHGPEGMWHRGAAPGGPYRPVGPPGSFPVEPFGYYGQYPPNSEAAARQSSGHSGYHPKNGDAYHPMPPNSYVMNQPVIPVRPVYQGPGPYDGYYGPRGNFNNANVRDPHFIGGLHQPGILNQYPNQNDKFHPGHSQGRAGKHDMVSREQLESGRVQVFNRGQPRILHDKPDRVVGTHEVEKNAQPAPPLLPHPDGKRTDLNMRTETRDTFGDRNRVLMKSVPDQRVPASIEQPSAFNNAHSVPRDTGDGILHKKFKEDNSGMHDQQPVIKKNAALIEKIEGLNNKARNVDARNVPEPASSKEFKRPQKSTDLKADQVIKDVSSTAVDAGIASASDLTDSVTHVTSVLQRPPNVPADGTVVGPLHSQLSEFSKAGKLGDSVNDRVHRRGDSSRNSHHGPAKIKSANKFTGHGRGESSTNDSLPVIDVRNNRHDPPQEGASQHQPVAVTDDMPASPDYESQRAKMRELAAQRAKKLQAEEEERIKNQKAKALAKLEELNRRSAVLQKNSNDTTVEADDGYNKQKAGLAVTAKLATSTAELRDVTSPDSLAALQPSNDKHTTVRVQPQTTTLSHAAGAGKDPAHAASSSAGNIQSNMEHVVQKSVSQSHDISVPKPKQGFRKKHVVSEEKIRGEKPLVPVGTGNAKKIVESSLETKTAVTTSQDDPPALNKKGARHLRNKKKVEDAPVTQHPPVVFNEQNTSKVSTEPKTYTGGVIISSSIVPTEGTIVTVGSITVGGISLPSLKQESVKSPDETPNTENNRSRPQQARRPGKHQHAVRPVEKPHGNEGVLWAPVKPAAQNEQSDRAILNAAVSDPTQLSGKSLNDGENVTRTKRAEMERYVPKPLSKELQQQNLGPNLQSEKTCVDKSKDKEAVEKSSDPTVDTATEPKKWEDKKASKGHGKSHPSWRKRNAHESATVVPNPIEQVETSHESKEVQKSVYQNQPIETVRQEVKQLKSQAGTAAENSSATAEIVPLPVNSAKEHNAANRQRRQHIKAQRNEASRYSNESKDREGRNDLIYQSATPAMDSNSSNHKNISRSEGKSTGAVSHARAHWKPKSNSHSQSNNAIEGQVDSHGDTIEMNSSKGSDSTTHPDSSSKPIQRNDGTGEKDAHCEQENVTREDGKQNNETHTSAEQQHVNPPLRRQGHHNGRYNRGGTHRGRGYDAGRPSHGMNADRRRGGSHLEYQPVGSYKPTDFQQNPSVDERTEGPPASGPVFRERGHSRGSRPAGHFVKRNPASTSTTNTYQEE</sequence>
<feature type="compositionally biased region" description="Polar residues" evidence="2">
    <location>
        <begin position="1080"/>
        <end position="1092"/>
    </location>
</feature>
<feature type="region of interest" description="Disordered" evidence="2">
    <location>
        <begin position="91"/>
        <end position="396"/>
    </location>
</feature>
<feature type="region of interest" description="Disordered" evidence="2">
    <location>
        <begin position="979"/>
        <end position="1011"/>
    </location>
</feature>
<dbReference type="GO" id="GO:0040029">
    <property type="term" value="P:epigenetic regulation of gene expression"/>
    <property type="evidence" value="ECO:0007669"/>
    <property type="project" value="TreeGrafter"/>
</dbReference>
<organism evidence="3 4">
    <name type="scientific">Eragrostis curvula</name>
    <name type="common">weeping love grass</name>
    <dbReference type="NCBI Taxonomy" id="38414"/>
    <lineage>
        <taxon>Eukaryota</taxon>
        <taxon>Viridiplantae</taxon>
        <taxon>Streptophyta</taxon>
        <taxon>Embryophyta</taxon>
        <taxon>Tracheophyta</taxon>
        <taxon>Spermatophyta</taxon>
        <taxon>Magnoliopsida</taxon>
        <taxon>Liliopsida</taxon>
        <taxon>Poales</taxon>
        <taxon>Poaceae</taxon>
        <taxon>PACMAD clade</taxon>
        <taxon>Chloridoideae</taxon>
        <taxon>Eragrostideae</taxon>
        <taxon>Eragrostidinae</taxon>
        <taxon>Eragrostis</taxon>
    </lineage>
</organism>
<feature type="compositionally biased region" description="Polar residues" evidence="2">
    <location>
        <begin position="926"/>
        <end position="936"/>
    </location>
</feature>
<feature type="coiled-coil region" evidence="1">
    <location>
        <begin position="797"/>
        <end position="842"/>
    </location>
</feature>
<dbReference type="Gramene" id="TVU49710">
    <property type="protein sequence ID" value="TVU49710"/>
    <property type="gene ID" value="EJB05_01036"/>
</dbReference>
<dbReference type="Proteomes" id="UP000324897">
    <property type="component" value="Chromosome 6"/>
</dbReference>
<accession>A0A5J9WQX1</accession>
<feature type="compositionally biased region" description="Basic and acidic residues" evidence="2">
    <location>
        <begin position="628"/>
        <end position="640"/>
    </location>
</feature>
<feature type="compositionally biased region" description="Basic and acidic residues" evidence="2">
    <location>
        <begin position="1155"/>
        <end position="1168"/>
    </location>
</feature>
<proteinExistence type="predicted"/>
<feature type="compositionally biased region" description="Basic and acidic residues" evidence="2">
    <location>
        <begin position="1432"/>
        <end position="1454"/>
    </location>
</feature>
<feature type="compositionally biased region" description="Polar residues" evidence="2">
    <location>
        <begin position="1455"/>
        <end position="1465"/>
    </location>
</feature>
<dbReference type="EMBL" id="RWGY01000002">
    <property type="protein sequence ID" value="TVU49710.1"/>
    <property type="molecule type" value="Genomic_DNA"/>
</dbReference>
<evidence type="ECO:0000313" key="3">
    <source>
        <dbReference type="EMBL" id="TVU49710.1"/>
    </source>
</evidence>
<feature type="compositionally biased region" description="Polar residues" evidence="2">
    <location>
        <begin position="158"/>
        <end position="167"/>
    </location>
</feature>
<dbReference type="CDD" id="cd22249">
    <property type="entry name" value="UDM1_RNF168_RNF169-like"/>
    <property type="match status" value="1"/>
</dbReference>
<evidence type="ECO:0000256" key="1">
    <source>
        <dbReference type="SAM" id="Coils"/>
    </source>
</evidence>
<feature type="compositionally biased region" description="Basic and acidic residues" evidence="2">
    <location>
        <begin position="709"/>
        <end position="721"/>
    </location>
</feature>
<dbReference type="InterPro" id="IPR038808">
    <property type="entry name" value="MOS1-like"/>
</dbReference>
<feature type="region of interest" description="Disordered" evidence="2">
    <location>
        <begin position="1071"/>
        <end position="1115"/>
    </location>
</feature>
<feature type="compositionally biased region" description="Basic and acidic residues" evidence="2">
    <location>
        <begin position="1324"/>
        <end position="1342"/>
    </location>
</feature>
<feature type="region of interest" description="Disordered" evidence="2">
    <location>
        <begin position="506"/>
        <end position="529"/>
    </location>
</feature>
<keyword evidence="1" id="KW-0175">Coiled coil</keyword>
<feature type="compositionally biased region" description="Basic residues" evidence="2">
    <location>
        <begin position="1224"/>
        <end position="1238"/>
    </location>
</feature>
<feature type="compositionally biased region" description="Basic and acidic residues" evidence="2">
    <location>
        <begin position="1190"/>
        <end position="1205"/>
    </location>
</feature>
<feature type="compositionally biased region" description="Polar residues" evidence="2">
    <location>
        <begin position="1563"/>
        <end position="1575"/>
    </location>
</feature>
<feature type="compositionally biased region" description="Polar residues" evidence="2">
    <location>
        <begin position="1141"/>
        <end position="1154"/>
    </location>
</feature>
<evidence type="ECO:0000313" key="4">
    <source>
        <dbReference type="Proteomes" id="UP000324897"/>
    </source>
</evidence>
<feature type="compositionally biased region" description="Polar residues" evidence="2">
    <location>
        <begin position="1282"/>
        <end position="1296"/>
    </location>
</feature>
<feature type="compositionally biased region" description="Polar residues" evidence="2">
    <location>
        <begin position="1345"/>
        <end position="1361"/>
    </location>
</feature>
<feature type="compositionally biased region" description="Polar residues" evidence="2">
    <location>
        <begin position="979"/>
        <end position="990"/>
    </location>
</feature>